<dbReference type="PANTHER" id="PTHR23234:SF8">
    <property type="entry name" value="C2H2-TYPE DOMAIN-CONTAINING PROTEIN"/>
    <property type="match status" value="1"/>
</dbReference>
<feature type="domain" description="KRAB" evidence="13">
    <location>
        <begin position="509"/>
        <end position="586"/>
    </location>
</feature>
<organism evidence="14 15">
    <name type="scientific">Pantherophis guttatus</name>
    <name type="common">Corn snake</name>
    <name type="synonym">Elaphe guttata</name>
    <dbReference type="NCBI Taxonomy" id="94885"/>
    <lineage>
        <taxon>Eukaryota</taxon>
        <taxon>Metazoa</taxon>
        <taxon>Chordata</taxon>
        <taxon>Craniata</taxon>
        <taxon>Vertebrata</taxon>
        <taxon>Euteleostomi</taxon>
        <taxon>Lepidosauria</taxon>
        <taxon>Squamata</taxon>
        <taxon>Bifurcata</taxon>
        <taxon>Unidentata</taxon>
        <taxon>Episquamata</taxon>
        <taxon>Toxicofera</taxon>
        <taxon>Serpentes</taxon>
        <taxon>Colubroidea</taxon>
        <taxon>Colubridae</taxon>
        <taxon>Colubrinae</taxon>
        <taxon>Pantherophis</taxon>
    </lineage>
</organism>
<evidence type="ECO:0000313" key="14">
    <source>
        <dbReference type="Proteomes" id="UP001652622"/>
    </source>
</evidence>
<feature type="domain" description="SCAN box" evidence="12">
    <location>
        <begin position="46"/>
        <end position="123"/>
    </location>
</feature>
<dbReference type="Proteomes" id="UP001652622">
    <property type="component" value="Unplaced"/>
</dbReference>
<dbReference type="Pfam" id="PF01352">
    <property type="entry name" value="KRAB"/>
    <property type="match status" value="2"/>
</dbReference>
<evidence type="ECO:0000256" key="2">
    <source>
        <dbReference type="ARBA" id="ARBA00022723"/>
    </source>
</evidence>
<dbReference type="Gene3D" id="6.10.140.140">
    <property type="match status" value="2"/>
</dbReference>
<dbReference type="InterPro" id="IPR038269">
    <property type="entry name" value="SCAN_sf"/>
</dbReference>
<feature type="region of interest" description="Disordered" evidence="10">
    <location>
        <begin position="311"/>
        <end position="332"/>
    </location>
</feature>
<dbReference type="GeneID" id="117657040"/>
<dbReference type="SUPFAM" id="SSF57667">
    <property type="entry name" value="beta-beta-alpha zinc fingers"/>
    <property type="match status" value="7"/>
</dbReference>
<feature type="domain" description="C2H2-type" evidence="11">
    <location>
        <begin position="987"/>
        <end position="1014"/>
    </location>
</feature>
<feature type="domain" description="KRAB" evidence="13">
    <location>
        <begin position="203"/>
        <end position="290"/>
    </location>
</feature>
<gene>
    <name evidence="15" type="primary">LOC117657040</name>
</gene>
<evidence type="ECO:0000256" key="9">
    <source>
        <dbReference type="PROSITE-ProRule" id="PRU00042"/>
    </source>
</evidence>
<feature type="domain" description="C2H2-type" evidence="11">
    <location>
        <begin position="847"/>
        <end position="874"/>
    </location>
</feature>
<feature type="region of interest" description="Disordered" evidence="10">
    <location>
        <begin position="1"/>
        <end position="26"/>
    </location>
</feature>
<feature type="domain" description="C2H2-type" evidence="11">
    <location>
        <begin position="707"/>
        <end position="734"/>
    </location>
</feature>
<feature type="domain" description="SCAN box" evidence="12">
    <location>
        <begin position="352"/>
        <end position="429"/>
    </location>
</feature>
<dbReference type="InterPro" id="IPR013087">
    <property type="entry name" value="Znf_C2H2_type"/>
</dbReference>
<dbReference type="InterPro" id="IPR036236">
    <property type="entry name" value="Znf_C2H2_sf"/>
</dbReference>
<evidence type="ECO:0000259" key="11">
    <source>
        <dbReference type="PROSITE" id="PS50157"/>
    </source>
</evidence>
<accession>A0ABM3Z515</accession>
<name>A0ABM3Z515_PANGU</name>
<dbReference type="SUPFAM" id="SSF47353">
    <property type="entry name" value="Retrovirus capsid dimerization domain-like"/>
    <property type="match status" value="2"/>
</dbReference>
<evidence type="ECO:0000256" key="5">
    <source>
        <dbReference type="ARBA" id="ARBA00022833"/>
    </source>
</evidence>
<dbReference type="SMART" id="SM00349">
    <property type="entry name" value="KRAB"/>
    <property type="match status" value="2"/>
</dbReference>
<proteinExistence type="predicted"/>
<feature type="domain" description="C2H2-type" evidence="11">
    <location>
        <begin position="959"/>
        <end position="986"/>
    </location>
</feature>
<dbReference type="InterPro" id="IPR003309">
    <property type="entry name" value="SCAN_dom"/>
</dbReference>
<keyword evidence="4 9" id="KW-0863">Zinc-finger</keyword>
<feature type="domain" description="C2H2-type" evidence="11">
    <location>
        <begin position="791"/>
        <end position="818"/>
    </location>
</feature>
<evidence type="ECO:0000256" key="3">
    <source>
        <dbReference type="ARBA" id="ARBA00022737"/>
    </source>
</evidence>
<dbReference type="PROSITE" id="PS50805">
    <property type="entry name" value="KRAB"/>
    <property type="match status" value="2"/>
</dbReference>
<evidence type="ECO:0000259" key="13">
    <source>
        <dbReference type="PROSITE" id="PS50805"/>
    </source>
</evidence>
<feature type="domain" description="C2H2-type" evidence="11">
    <location>
        <begin position="763"/>
        <end position="790"/>
    </location>
</feature>
<keyword evidence="5" id="KW-0862">Zinc</keyword>
<dbReference type="RefSeq" id="XP_060543461.1">
    <property type="nucleotide sequence ID" value="XM_060687478.1"/>
</dbReference>
<dbReference type="PROSITE" id="PS50157">
    <property type="entry name" value="ZINC_FINGER_C2H2_2"/>
    <property type="match status" value="13"/>
</dbReference>
<keyword evidence="3" id="KW-0677">Repeat</keyword>
<keyword evidence="6" id="KW-0805">Transcription regulation</keyword>
<dbReference type="Pfam" id="PF02023">
    <property type="entry name" value="SCAN"/>
    <property type="match status" value="2"/>
</dbReference>
<dbReference type="PANTHER" id="PTHR23234">
    <property type="entry name" value="ZNF44 PROTEIN"/>
    <property type="match status" value="1"/>
</dbReference>
<evidence type="ECO:0000256" key="7">
    <source>
        <dbReference type="ARBA" id="ARBA00023163"/>
    </source>
</evidence>
<dbReference type="SMART" id="SM00355">
    <property type="entry name" value="ZnF_C2H2"/>
    <property type="match status" value="12"/>
</dbReference>
<feature type="domain" description="C2H2-type" evidence="11">
    <location>
        <begin position="819"/>
        <end position="846"/>
    </location>
</feature>
<dbReference type="InterPro" id="IPR001909">
    <property type="entry name" value="KRAB"/>
</dbReference>
<keyword evidence="2" id="KW-0479">Metal-binding</keyword>
<dbReference type="PROSITE" id="PS00028">
    <property type="entry name" value="ZINC_FINGER_C2H2_1"/>
    <property type="match status" value="12"/>
</dbReference>
<evidence type="ECO:0000259" key="12">
    <source>
        <dbReference type="PROSITE" id="PS50804"/>
    </source>
</evidence>
<feature type="domain" description="C2H2-type" evidence="11">
    <location>
        <begin position="931"/>
        <end position="958"/>
    </location>
</feature>
<keyword evidence="7" id="KW-0804">Transcription</keyword>
<dbReference type="CDD" id="cd07765">
    <property type="entry name" value="KRAB_A-box"/>
    <property type="match status" value="2"/>
</dbReference>
<evidence type="ECO:0000256" key="6">
    <source>
        <dbReference type="ARBA" id="ARBA00023015"/>
    </source>
</evidence>
<evidence type="ECO:0000256" key="1">
    <source>
        <dbReference type="ARBA" id="ARBA00004123"/>
    </source>
</evidence>
<dbReference type="PROSITE" id="PS50804">
    <property type="entry name" value="SCAN_BOX"/>
    <property type="match status" value="2"/>
</dbReference>
<comment type="subcellular location">
    <subcellularLocation>
        <location evidence="1">Nucleus</location>
    </subcellularLocation>
</comment>
<dbReference type="SUPFAM" id="SSF109640">
    <property type="entry name" value="KRAB domain (Kruppel-associated box)"/>
    <property type="match status" value="2"/>
</dbReference>
<evidence type="ECO:0000256" key="4">
    <source>
        <dbReference type="ARBA" id="ARBA00022771"/>
    </source>
</evidence>
<sequence length="1049" mass="120767">METQPFGKEGSGKGPSAAQPQKGRKLWTRTGQEILEEETVLPSEVQPWTSIQYQEAEGPRGLCSRLHGFCRRWLRPEKHTRAQMLDLVVLEQFLALLPPEMESWVREYGAETSSQAVALVEGFLLSQVEEQKEQVELQCCTVEIRDPEGKKNPSNPPQELFFRRILWKDQSRDTLGEKQRMKFSGFYDGDQTVAEPLNQESLVSFEEVAVYFSEEEWSQLDPNQKALHSKVMLENYRNVVSLDTETGSHLWSLQGKLSSWGKKKKSGIPWRDQSCSPRNGPVKEKAPGDPPECLEPFAVALQDRERMETQPFGKEGAGKGPSAAQPGKGGKLWTRTGQEILEDETVLPSEVQPWNSIQYREAEGPRGLCSRLHGFCRRWLRPEKHTRAEMLDLVVLEQLLALLPPEMESWVREYGAETSSQAVALVEGFLLSQVEEQKEQVELQCCTVEIRDPEGKKNPSNPPQELFFRRIPWKDQSRDTLGEKQRMKFSGFYDGDQTVAEPLNQESLVSFEEVAVYFSEEEWSQLDPDQKALHSEVMLENYRNVVSLDNNGQENQDSCVLLQMINAKDGTEKFGIRMEPETHARNQSNDWNQESSYSTDALMQDFLAQQEKIRKKYIGESVKPIKTKLQVKEHYISQNKGEDAIRRHNGQSYNGTFMPSLGNKFLTSQKVIDTKEKPYKCLECGTCFRTSRQLTSHKRIHTGEKRYKCMVYGKTFGQRGYLISYKMIHTGEKPYKCMDCKKTFARRSSLISHKMIHTGEKPYKCIECEKTFTRRSSLISHKRIHTGEKPYKCIECGKTFAHRSSLISHKRIHTGEKPYKCMECGKTFAKNCVRRAHERFHTGEKPYKCIECGKTFAHRSSLISHKRIHTGEKPYKCMECGKTFARRANLTCHERIHTGEKPYKCMECGKAFAQRSHLISHKRIHTGEKLYKCMECGKMFSERAHLICHERIHTGEKPYKCMECGKTFAKNCVLRAHERFHTGEKPYKCMECGKTFGQRAHLICHERIHTGEKPYKCMECGKGFAQKVSLTSHKRIHAQEKVYSNSNST</sequence>
<dbReference type="SMART" id="SM00431">
    <property type="entry name" value="SCAN"/>
    <property type="match status" value="2"/>
</dbReference>
<feature type="domain" description="C2H2-type" evidence="11">
    <location>
        <begin position="1015"/>
        <end position="1042"/>
    </location>
</feature>
<feature type="domain" description="C2H2-type" evidence="11">
    <location>
        <begin position="903"/>
        <end position="930"/>
    </location>
</feature>
<dbReference type="InterPro" id="IPR050758">
    <property type="entry name" value="Znf_C2H2-type"/>
</dbReference>
<dbReference type="Gene3D" id="1.10.4020.10">
    <property type="entry name" value="DNA breaking-rejoining enzymes"/>
    <property type="match status" value="2"/>
</dbReference>
<feature type="domain" description="C2H2-type" evidence="11">
    <location>
        <begin position="875"/>
        <end position="902"/>
    </location>
</feature>
<feature type="region of interest" description="Disordered" evidence="10">
    <location>
        <begin position="264"/>
        <end position="292"/>
    </location>
</feature>
<keyword evidence="14" id="KW-1185">Reference proteome</keyword>
<keyword evidence="8" id="KW-0539">Nucleus</keyword>
<protein>
    <submittedName>
        <fullName evidence="15">Zinc finger protein 813-like isoform X1</fullName>
    </submittedName>
</protein>
<evidence type="ECO:0000313" key="15">
    <source>
        <dbReference type="RefSeq" id="XP_060543461.1"/>
    </source>
</evidence>
<dbReference type="InterPro" id="IPR036051">
    <property type="entry name" value="KRAB_dom_sf"/>
</dbReference>
<dbReference type="CDD" id="cd07936">
    <property type="entry name" value="SCAN"/>
    <property type="match status" value="1"/>
</dbReference>
<evidence type="ECO:0000256" key="8">
    <source>
        <dbReference type="ARBA" id="ARBA00023242"/>
    </source>
</evidence>
<feature type="domain" description="C2H2-type" evidence="11">
    <location>
        <begin position="735"/>
        <end position="762"/>
    </location>
</feature>
<reference evidence="15" key="1">
    <citation type="submission" date="2025-08" db="UniProtKB">
        <authorList>
            <consortium name="RefSeq"/>
        </authorList>
    </citation>
    <scope>IDENTIFICATION</scope>
    <source>
        <tissue evidence="15">Blood</tissue>
    </source>
</reference>
<feature type="domain" description="C2H2-type" evidence="11">
    <location>
        <begin position="679"/>
        <end position="706"/>
    </location>
</feature>
<evidence type="ECO:0000256" key="10">
    <source>
        <dbReference type="SAM" id="MobiDB-lite"/>
    </source>
</evidence>
<dbReference type="Gene3D" id="3.30.160.60">
    <property type="entry name" value="Classic Zinc Finger"/>
    <property type="match status" value="13"/>
</dbReference>
<dbReference type="Pfam" id="PF00096">
    <property type="entry name" value="zf-C2H2"/>
    <property type="match status" value="8"/>
</dbReference>